<reference evidence="2 3" key="1">
    <citation type="submission" date="2008-09" db="EMBL/GenBank/DDBJ databases">
        <authorList>
            <person name="Fulton L."/>
            <person name="Clifton S."/>
            <person name="Fulton B."/>
            <person name="Xu J."/>
            <person name="Minx P."/>
            <person name="Pepin K.H."/>
            <person name="Johnson M."/>
            <person name="Thiruvilangam P."/>
            <person name="Bhonagiri V."/>
            <person name="Nash W.E."/>
            <person name="Mardis E.R."/>
            <person name="Wilson R.K."/>
        </authorList>
    </citation>
    <scope>NUCLEOTIDE SEQUENCE [LARGE SCALE GENOMIC DNA]</scope>
    <source>
        <strain evidence="2 3">DSM 7454</strain>
    </source>
</reference>
<dbReference type="EMBL" id="ABXA01000041">
    <property type="protein sequence ID" value="EEB35598.1"/>
    <property type="molecule type" value="Genomic_DNA"/>
</dbReference>
<protein>
    <submittedName>
        <fullName evidence="2">Uncharacterized protein</fullName>
    </submittedName>
</protein>
<comment type="caution">
    <text evidence="2">The sequence shown here is derived from an EMBL/GenBank/DDBJ whole genome shotgun (WGS) entry which is preliminary data.</text>
</comment>
<evidence type="ECO:0000313" key="3">
    <source>
        <dbReference type="Proteomes" id="UP000005451"/>
    </source>
</evidence>
<keyword evidence="1" id="KW-0472">Membrane</keyword>
<accession>B6WAF8</accession>
<name>B6WAF8_9FIRM</name>
<organism evidence="2 3">
    <name type="scientific">Anaerococcus hydrogenalis DSM 7454</name>
    <dbReference type="NCBI Taxonomy" id="561177"/>
    <lineage>
        <taxon>Bacteria</taxon>
        <taxon>Bacillati</taxon>
        <taxon>Bacillota</taxon>
        <taxon>Tissierellia</taxon>
        <taxon>Tissierellales</taxon>
        <taxon>Peptoniphilaceae</taxon>
        <taxon>Anaerococcus</taxon>
    </lineage>
</organism>
<keyword evidence="1" id="KW-1133">Transmembrane helix</keyword>
<reference evidence="2 3" key="2">
    <citation type="submission" date="2008-10" db="EMBL/GenBank/DDBJ databases">
        <title>Draft genome sequence of Anaerococcus hydrogenalis (DSM 7454).</title>
        <authorList>
            <person name="Sudarsanam P."/>
            <person name="Ley R."/>
            <person name="Guruge J."/>
            <person name="Turnbaugh P.J."/>
            <person name="Mahowald M."/>
            <person name="Liep D."/>
            <person name="Gordon J."/>
        </authorList>
    </citation>
    <scope>NUCLEOTIDE SEQUENCE [LARGE SCALE GENOMIC DNA]</scope>
    <source>
        <strain evidence="2 3">DSM 7454</strain>
    </source>
</reference>
<dbReference type="AlphaFoldDB" id="B6WAF8"/>
<evidence type="ECO:0000256" key="1">
    <source>
        <dbReference type="SAM" id="Phobius"/>
    </source>
</evidence>
<sequence>MDKESCNFKKIIPNFSYCKSYKSYLLIIYYTLDYYFFQIYRL</sequence>
<dbReference type="Proteomes" id="UP000005451">
    <property type="component" value="Unassembled WGS sequence"/>
</dbReference>
<keyword evidence="1" id="KW-0812">Transmembrane</keyword>
<evidence type="ECO:0000313" key="2">
    <source>
        <dbReference type="EMBL" id="EEB35598.1"/>
    </source>
</evidence>
<gene>
    <name evidence="2" type="ORF">ANHYDRO_01586</name>
</gene>
<feature type="transmembrane region" description="Helical" evidence="1">
    <location>
        <begin position="21"/>
        <end position="40"/>
    </location>
</feature>
<proteinExistence type="predicted"/>